<feature type="domain" description="TnsA endonuclease N-terminal" evidence="2">
    <location>
        <begin position="55"/>
        <end position="140"/>
    </location>
</feature>
<dbReference type="InterPro" id="IPR014832">
    <property type="entry name" value="TnsA_C"/>
</dbReference>
<evidence type="ECO:0000313" key="4">
    <source>
        <dbReference type="Proteomes" id="UP000252199"/>
    </source>
</evidence>
<dbReference type="Proteomes" id="UP000252199">
    <property type="component" value="Unassembled WGS sequence"/>
</dbReference>
<evidence type="ECO:0000259" key="1">
    <source>
        <dbReference type="Pfam" id="PF08721"/>
    </source>
</evidence>
<dbReference type="Pfam" id="PF08721">
    <property type="entry name" value="Tn7_Tnp_TnsA_C"/>
    <property type="match status" value="1"/>
</dbReference>
<gene>
    <name evidence="3" type="ORF">DLR72_10290</name>
</gene>
<organism evidence="3 4">
    <name type="scientific">Vibrio paracholerae</name>
    <dbReference type="NCBI Taxonomy" id="650003"/>
    <lineage>
        <taxon>Bacteria</taxon>
        <taxon>Pseudomonadati</taxon>
        <taxon>Pseudomonadota</taxon>
        <taxon>Gammaproteobacteria</taxon>
        <taxon>Vibrionales</taxon>
        <taxon>Vibrionaceae</taxon>
        <taxon>Vibrio</taxon>
    </lineage>
</organism>
<reference evidence="3 4" key="1">
    <citation type="submission" date="2018-06" db="EMBL/GenBank/DDBJ databases">
        <title>Draft genome sequences of nine Vibrio sp. clinical isolates from across the United States representing the closest known relative of Vibrio cholerae.</title>
        <authorList>
            <person name="Islam M.T."/>
            <person name="Liang K."/>
            <person name="Im M.S."/>
            <person name="Winkjer J."/>
            <person name="Busby S."/>
            <person name="Batra D."/>
            <person name="Rowe L."/>
            <person name="Tarr C.L."/>
            <person name="Boucher Y."/>
        </authorList>
    </citation>
    <scope>NUCLEOTIDE SEQUENCE [LARGE SCALE GENOMIC DNA]</scope>
    <source>
        <strain evidence="3 4">2017V-1110</strain>
    </source>
</reference>
<dbReference type="InterPro" id="IPR014833">
    <property type="entry name" value="TnsA_N"/>
</dbReference>
<name>A0ABD7FWB9_9VIBR</name>
<dbReference type="Pfam" id="PF08722">
    <property type="entry name" value="Tn7_TnsA-like_N"/>
    <property type="match status" value="1"/>
</dbReference>
<evidence type="ECO:0000313" key="3">
    <source>
        <dbReference type="EMBL" id="RBM67141.1"/>
    </source>
</evidence>
<accession>A0ABD7FWB9</accession>
<dbReference type="Gene3D" id="3.40.1350.10">
    <property type="match status" value="1"/>
</dbReference>
<keyword evidence="3" id="KW-0378">Hydrolase</keyword>
<proteinExistence type="predicted"/>
<feature type="domain" description="TnsA endonuclease C-terminal" evidence="1">
    <location>
        <begin position="143"/>
        <end position="215"/>
    </location>
</feature>
<protein>
    <submittedName>
        <fullName evidence="3">Heteromeric transposase endonuclease subunit TnsA</fullName>
    </submittedName>
</protein>
<dbReference type="EMBL" id="QKKU01000065">
    <property type="protein sequence ID" value="RBM67141.1"/>
    <property type="molecule type" value="Genomic_DNA"/>
</dbReference>
<dbReference type="RefSeq" id="WP_071919792.1">
    <property type="nucleotide sequence ID" value="NZ_CAWQMY010000131.1"/>
</dbReference>
<comment type="caution">
    <text evidence="3">The sequence shown here is derived from an EMBL/GenBank/DDBJ whole genome shotgun (WGS) entry which is preliminary data.</text>
</comment>
<evidence type="ECO:0000259" key="2">
    <source>
        <dbReference type="Pfam" id="PF08722"/>
    </source>
</evidence>
<dbReference type="GO" id="GO:0004519">
    <property type="term" value="F:endonuclease activity"/>
    <property type="evidence" value="ECO:0007669"/>
    <property type="project" value="UniProtKB-KW"/>
</dbReference>
<dbReference type="AlphaFoldDB" id="A0ABD7FWB9"/>
<keyword evidence="3" id="KW-0540">Nuclease</keyword>
<sequence>MPTNSCDKVHHRQTRKIGPTRRSVSGRLAFRGQTSVSFESTLERDFLIKAEFNLSVLDVISQPTSVSFYGVNGQHYSYTPDFLVYYRLGDRAYGDYPKPILVEVKPENEWRNNWRKWLPKWKAAWRYAQSQGWEFHIYDESRIRDQTLNNIRLLERYKRMQFPTEECQTIINTVKQMGCSTADYLLARHFLGIYRAEGISLIWHLLATRQLDCDIGLPINELTNLWVPDYE</sequence>
<keyword evidence="3" id="KW-0255">Endonuclease</keyword>
<dbReference type="InterPro" id="IPR011856">
    <property type="entry name" value="tRNA_endonuc-like_dom_sf"/>
</dbReference>